<feature type="compositionally biased region" description="Low complexity" evidence="1">
    <location>
        <begin position="62"/>
        <end position="72"/>
    </location>
</feature>
<reference evidence="2 3" key="1">
    <citation type="journal article" date="2023" name="IMA Fungus">
        <title>Comparative genomic study of the Penicillium genus elucidates a diverse pangenome and 15 lateral gene transfer events.</title>
        <authorList>
            <person name="Petersen C."/>
            <person name="Sorensen T."/>
            <person name="Nielsen M.R."/>
            <person name="Sondergaard T.E."/>
            <person name="Sorensen J.L."/>
            <person name="Fitzpatrick D.A."/>
            <person name="Frisvad J.C."/>
            <person name="Nielsen K.L."/>
        </authorList>
    </citation>
    <scope>NUCLEOTIDE SEQUENCE [LARGE SCALE GENOMIC DNA]</scope>
    <source>
        <strain evidence="2 3">IBT 3361</strain>
    </source>
</reference>
<comment type="caution">
    <text evidence="2">The sequence shown here is derived from an EMBL/GenBank/DDBJ whole genome shotgun (WGS) entry which is preliminary data.</text>
</comment>
<protein>
    <submittedName>
        <fullName evidence="2">Uncharacterized protein</fullName>
    </submittedName>
</protein>
<sequence length="136" mass="14542">MLIGIEETRKNAMSSTRVRRKRKLSYPVGKRQDHWAPNAEFHEIIQTPSTKTRENVGARQNGPPGATAAAAGESETVGLLNQPSTSVPASGSQLSPGPQVQLQPRSRDDNVQEQAPQSSDNSSQPTVAEQGEGITA</sequence>
<feature type="region of interest" description="Disordered" evidence="1">
    <location>
        <begin position="1"/>
        <end position="31"/>
    </location>
</feature>
<dbReference type="Proteomes" id="UP001220256">
    <property type="component" value="Unassembled WGS sequence"/>
</dbReference>
<gene>
    <name evidence="2" type="ORF">N7505_001259</name>
</gene>
<keyword evidence="3" id="KW-1185">Reference proteome</keyword>
<feature type="compositionally biased region" description="Polar residues" evidence="1">
    <location>
        <begin position="79"/>
        <end position="104"/>
    </location>
</feature>
<proteinExistence type="predicted"/>
<feature type="compositionally biased region" description="Basic and acidic residues" evidence="1">
    <location>
        <begin position="1"/>
        <end position="10"/>
    </location>
</feature>
<feature type="compositionally biased region" description="Polar residues" evidence="1">
    <location>
        <begin position="112"/>
        <end position="127"/>
    </location>
</feature>
<accession>A0ABQ8WXB9</accession>
<dbReference type="EMBL" id="JAPVEB010000001">
    <property type="protein sequence ID" value="KAJ5283279.1"/>
    <property type="molecule type" value="Genomic_DNA"/>
</dbReference>
<evidence type="ECO:0000313" key="2">
    <source>
        <dbReference type="EMBL" id="KAJ5283279.1"/>
    </source>
</evidence>
<evidence type="ECO:0000313" key="3">
    <source>
        <dbReference type="Proteomes" id="UP001220256"/>
    </source>
</evidence>
<organism evidence="2 3">
    <name type="scientific">Penicillium chrysogenum</name>
    <name type="common">Penicillium notatum</name>
    <dbReference type="NCBI Taxonomy" id="5076"/>
    <lineage>
        <taxon>Eukaryota</taxon>
        <taxon>Fungi</taxon>
        <taxon>Dikarya</taxon>
        <taxon>Ascomycota</taxon>
        <taxon>Pezizomycotina</taxon>
        <taxon>Eurotiomycetes</taxon>
        <taxon>Eurotiomycetidae</taxon>
        <taxon>Eurotiales</taxon>
        <taxon>Aspergillaceae</taxon>
        <taxon>Penicillium</taxon>
        <taxon>Penicillium chrysogenum species complex</taxon>
    </lineage>
</organism>
<feature type="region of interest" description="Disordered" evidence="1">
    <location>
        <begin position="44"/>
        <end position="136"/>
    </location>
</feature>
<name>A0ABQ8WXB9_PENCH</name>
<evidence type="ECO:0000256" key="1">
    <source>
        <dbReference type="SAM" id="MobiDB-lite"/>
    </source>
</evidence>